<dbReference type="GeneID" id="39588855"/>
<sequence length="508" mass="56657">MPGKTKQPKKRRAAVAPTPRTMELGNQLWHIDHIRRMIFSDLDPTLGGNKRWTPRTASSTSNKNKAKGIPLFDYITWGRVGFGSAARVLWSTIYYEDYAKVKDAPDNAGDTGSPFGITKRLDVYRSSVKTLFLTGSFPRLHGVGGVEDLYKIFPNLFEIQWNHRVTEPLHFINYSFVTACGPATQHYHHSTLLEVTIDRHGDLSSLDTHSSTLPAAWNVHTMRQLHVGKISPTRRDRFDWKLRNDLDGDGLPLALQVVANTLALHPSHSIDTWVWILHTRNLMDIPPPLELNLGGSWLTLDQLHHIGVATGTELQSLIVGVKAAHPEHVLGFCWSLFPELKHLCLTIDCPASKATQRIQFYDSDSEGSGADSWEASDTASVSGVSDSTLSIDSSHLDLGLPALAICRLFYHVDVPPFFASETGPIEWIYSCLPSTLETASWLMDFPEAMDIEIKIITPQGCLGITCLGEERGHATSREYMMATLEELDEFRLSAQDGSDWWPSESDGE</sequence>
<comment type="caution">
    <text evidence="1">The sequence shown here is derived from an EMBL/GenBank/DDBJ whole genome shotgun (WGS) entry which is preliminary data.</text>
</comment>
<gene>
    <name evidence="1" type="ORF">EHS24_004312</name>
</gene>
<organism evidence="1 2">
    <name type="scientific">Apiotrichum porosum</name>
    <dbReference type="NCBI Taxonomy" id="105984"/>
    <lineage>
        <taxon>Eukaryota</taxon>
        <taxon>Fungi</taxon>
        <taxon>Dikarya</taxon>
        <taxon>Basidiomycota</taxon>
        <taxon>Agaricomycotina</taxon>
        <taxon>Tremellomycetes</taxon>
        <taxon>Trichosporonales</taxon>
        <taxon>Trichosporonaceae</taxon>
        <taxon>Apiotrichum</taxon>
    </lineage>
</organism>
<dbReference type="AlphaFoldDB" id="A0A427Y4S6"/>
<name>A0A427Y4S6_9TREE</name>
<keyword evidence="2" id="KW-1185">Reference proteome</keyword>
<dbReference type="EMBL" id="RSCE01000002">
    <property type="protein sequence ID" value="RSH86091.1"/>
    <property type="molecule type" value="Genomic_DNA"/>
</dbReference>
<reference evidence="1 2" key="1">
    <citation type="submission" date="2018-11" db="EMBL/GenBank/DDBJ databases">
        <title>Genome sequence of Apiotrichum porosum DSM 27194.</title>
        <authorList>
            <person name="Aliyu H."/>
            <person name="Gorte O."/>
            <person name="Ochsenreither K."/>
        </authorList>
    </citation>
    <scope>NUCLEOTIDE SEQUENCE [LARGE SCALE GENOMIC DNA]</scope>
    <source>
        <strain evidence="1 2">DSM 27194</strain>
    </source>
</reference>
<accession>A0A427Y4S6</accession>
<protein>
    <submittedName>
        <fullName evidence="1">Uncharacterized protein</fullName>
    </submittedName>
</protein>
<evidence type="ECO:0000313" key="2">
    <source>
        <dbReference type="Proteomes" id="UP000279236"/>
    </source>
</evidence>
<evidence type="ECO:0000313" key="1">
    <source>
        <dbReference type="EMBL" id="RSH86091.1"/>
    </source>
</evidence>
<dbReference type="Proteomes" id="UP000279236">
    <property type="component" value="Unassembled WGS sequence"/>
</dbReference>
<proteinExistence type="predicted"/>
<dbReference type="RefSeq" id="XP_028478876.1">
    <property type="nucleotide sequence ID" value="XM_028619904.1"/>
</dbReference>